<evidence type="ECO:0000313" key="2">
    <source>
        <dbReference type="Proteomes" id="UP000192328"/>
    </source>
</evidence>
<sequence>MKKILATLLAAILVLGCFSLASADTKTYKVGVSIYQYTDNFMTLYRNEIEAYFKSLETDEVKYEITMADGKNDMAEQTNQIRNFITQGMDVIILNLVQTSSADAVIDEIVAAGIPLVLINREPLAYDADGNTLDEQYEGILNNPQVCYVGADARQSGTYQGEMIAALDNKGDINGDGKVSYIMIEGDPENIDAQYRTEFSVKALTDAGIEVECLDDQVGNWDQTKGQELCANALSKYGDKVEVVFCNNDGMALGAQTAIEAAGRKVGEDIYLVGVDALPEAIDLIKEGNMTGTVLNDHIGQSHAAVDVAVQLLNGEEIQNYYWVNYVKVDKAYAEANY</sequence>
<protein>
    <submittedName>
        <fullName evidence="1">Methyl-galactoside transport system substrate-binding protein</fullName>
    </submittedName>
</protein>
<reference evidence="1" key="1">
    <citation type="submission" date="2017-04" db="EMBL/GenBank/DDBJ databases">
        <authorList>
            <person name="Varghese N."/>
            <person name="Submissions S."/>
        </authorList>
    </citation>
    <scope>NUCLEOTIDE SEQUENCE</scope>
    <source>
        <strain evidence="1">WTE2008</strain>
    </source>
</reference>
<keyword evidence="2" id="KW-1185">Reference proteome</keyword>
<dbReference type="EMBL" id="FWXZ01000007">
    <property type="protein sequence ID" value="SMC83383.1"/>
    <property type="molecule type" value="Genomic_DNA"/>
</dbReference>
<proteinExistence type="predicted"/>
<gene>
    <name evidence="1" type="ORF">SAMN06297397_2816</name>
</gene>
<name>A0AC61PPV6_9FIRM</name>
<evidence type="ECO:0000313" key="1">
    <source>
        <dbReference type="EMBL" id="SMC83383.1"/>
    </source>
</evidence>
<organism evidence="1 2">
    <name type="scientific">Aristaeella lactis</name>
    <dbReference type="NCBI Taxonomy" id="3046383"/>
    <lineage>
        <taxon>Bacteria</taxon>
        <taxon>Bacillati</taxon>
        <taxon>Bacillota</taxon>
        <taxon>Clostridia</taxon>
        <taxon>Eubacteriales</taxon>
        <taxon>Aristaeellaceae</taxon>
        <taxon>Aristaeella</taxon>
    </lineage>
</organism>
<accession>A0AC61PPV6</accession>
<dbReference type="Proteomes" id="UP000192328">
    <property type="component" value="Unassembled WGS sequence"/>
</dbReference>
<comment type="caution">
    <text evidence="1">The sequence shown here is derived from an EMBL/GenBank/DDBJ whole genome shotgun (WGS) entry which is preliminary data.</text>
</comment>